<dbReference type="Proteomes" id="UP000639338">
    <property type="component" value="Unassembled WGS sequence"/>
</dbReference>
<keyword evidence="5" id="KW-0965">Cell junction</keyword>
<organism evidence="9 10">
    <name type="scientific">Aphidius gifuensis</name>
    <name type="common">Parasitoid wasp</name>
    <dbReference type="NCBI Taxonomy" id="684658"/>
    <lineage>
        <taxon>Eukaryota</taxon>
        <taxon>Metazoa</taxon>
        <taxon>Ecdysozoa</taxon>
        <taxon>Arthropoda</taxon>
        <taxon>Hexapoda</taxon>
        <taxon>Insecta</taxon>
        <taxon>Pterygota</taxon>
        <taxon>Neoptera</taxon>
        <taxon>Endopterygota</taxon>
        <taxon>Hymenoptera</taxon>
        <taxon>Apocrita</taxon>
        <taxon>Ichneumonoidea</taxon>
        <taxon>Braconidae</taxon>
        <taxon>Aphidiinae</taxon>
        <taxon>Aphidius</taxon>
    </lineage>
</organism>
<reference evidence="9 10" key="1">
    <citation type="submission" date="2020-08" db="EMBL/GenBank/DDBJ databases">
        <title>Aphidius gifuensis genome sequencing and assembly.</title>
        <authorList>
            <person name="Du Z."/>
        </authorList>
    </citation>
    <scope>NUCLEOTIDE SEQUENCE [LARGE SCALE GENOMIC DNA]</scope>
    <source>
        <strain evidence="9">YNYX2018</strain>
        <tissue evidence="9">Adults</tissue>
    </source>
</reference>
<dbReference type="GO" id="GO:0005911">
    <property type="term" value="C:cell-cell junction"/>
    <property type="evidence" value="ECO:0007669"/>
    <property type="project" value="TreeGrafter"/>
</dbReference>
<comment type="caution">
    <text evidence="9">The sequence shown here is derived from an EMBL/GenBank/DDBJ whole genome shotgun (WGS) entry which is preliminary data.</text>
</comment>
<dbReference type="PANTHER" id="PTHR14399:SF5">
    <property type="entry name" value="CELL JUNCTION PROTEIN VAB-9"/>
    <property type="match status" value="1"/>
</dbReference>
<name>A0A834XPJ1_APHGI</name>
<evidence type="ECO:0000256" key="3">
    <source>
        <dbReference type="ARBA" id="ARBA00008691"/>
    </source>
</evidence>
<dbReference type="AlphaFoldDB" id="A0A834XPJ1"/>
<proteinExistence type="inferred from homology"/>
<evidence type="ECO:0000313" key="10">
    <source>
        <dbReference type="Proteomes" id="UP000639338"/>
    </source>
</evidence>
<sequence length="227" mass="25419">MAQTTVIETVTVVRPLKLIAFICGVMVILLMIIGILSPDWLLSVGWRQGLLSHCWERDAPKPLPFNFPTNEPEGCLPARKVTYIGIAFWFCIICLITDICATILTLIGLRVKERQEKIKWYKFAVISMALSLSFLLGALIIYPVCFAAELNLGNRSLWEFGWAYGVVWGAAIFLIGGIVLLLCDKESEEIYYKERKVVREDVTGGNGSMLGHANNHHGTLRNSNHHA</sequence>
<dbReference type="PANTHER" id="PTHR14399">
    <property type="entry name" value="P53-INDUCED PROTEIN RELATED"/>
    <property type="match status" value="1"/>
</dbReference>
<keyword evidence="4 8" id="KW-0812">Transmembrane</keyword>
<comment type="subcellular location">
    <subcellularLocation>
        <location evidence="2">Cell junction</location>
    </subcellularLocation>
    <subcellularLocation>
        <location evidence="1">Membrane</location>
        <topology evidence="1">Multi-pass membrane protein</topology>
    </subcellularLocation>
</comment>
<dbReference type="Gene3D" id="1.20.140.150">
    <property type="match status" value="1"/>
</dbReference>
<keyword evidence="10" id="KW-1185">Reference proteome</keyword>
<dbReference type="FunFam" id="1.20.140.150:FF:000028">
    <property type="entry name" value="Uncharacterized protein, isoform A"/>
    <property type="match status" value="1"/>
</dbReference>
<gene>
    <name evidence="9" type="ORF">HCN44_007405</name>
</gene>
<dbReference type="EMBL" id="JACMRX010000005">
    <property type="protein sequence ID" value="KAF7989095.1"/>
    <property type="molecule type" value="Genomic_DNA"/>
</dbReference>
<dbReference type="GO" id="GO:0016020">
    <property type="term" value="C:membrane"/>
    <property type="evidence" value="ECO:0007669"/>
    <property type="project" value="UniProtKB-SubCell"/>
</dbReference>
<feature type="transmembrane region" description="Helical" evidence="8">
    <location>
        <begin position="162"/>
        <end position="183"/>
    </location>
</feature>
<feature type="transmembrane region" description="Helical" evidence="8">
    <location>
        <begin position="121"/>
        <end position="142"/>
    </location>
</feature>
<accession>A0A834XPJ1</accession>
<evidence type="ECO:0000256" key="8">
    <source>
        <dbReference type="SAM" id="Phobius"/>
    </source>
</evidence>
<dbReference type="SUPFAM" id="SSF103473">
    <property type="entry name" value="MFS general substrate transporter"/>
    <property type="match status" value="1"/>
</dbReference>
<dbReference type="OrthoDB" id="8655982at2759"/>
<protein>
    <recommendedName>
        <fullName evidence="11">Transmembrane protein 47</fullName>
    </recommendedName>
</protein>
<comment type="similarity">
    <text evidence="3">Belongs to the TMEM47 family.</text>
</comment>
<evidence type="ECO:0000256" key="4">
    <source>
        <dbReference type="ARBA" id="ARBA00022692"/>
    </source>
</evidence>
<evidence type="ECO:0000256" key="7">
    <source>
        <dbReference type="ARBA" id="ARBA00023136"/>
    </source>
</evidence>
<evidence type="ECO:0000256" key="6">
    <source>
        <dbReference type="ARBA" id="ARBA00022989"/>
    </source>
</evidence>
<feature type="transmembrane region" description="Helical" evidence="8">
    <location>
        <begin position="18"/>
        <end position="37"/>
    </location>
</feature>
<evidence type="ECO:0000256" key="2">
    <source>
        <dbReference type="ARBA" id="ARBA00004282"/>
    </source>
</evidence>
<evidence type="ECO:0008006" key="11">
    <source>
        <dbReference type="Google" id="ProtNLM"/>
    </source>
</evidence>
<keyword evidence="6 8" id="KW-1133">Transmembrane helix</keyword>
<dbReference type="InterPro" id="IPR015664">
    <property type="entry name" value="P53_induced"/>
</dbReference>
<dbReference type="GO" id="GO:0098609">
    <property type="term" value="P:cell-cell adhesion"/>
    <property type="evidence" value="ECO:0007669"/>
    <property type="project" value="TreeGrafter"/>
</dbReference>
<evidence type="ECO:0000313" key="9">
    <source>
        <dbReference type="EMBL" id="KAF7989095.1"/>
    </source>
</evidence>
<evidence type="ECO:0000256" key="5">
    <source>
        <dbReference type="ARBA" id="ARBA00022949"/>
    </source>
</evidence>
<keyword evidence="7 8" id="KW-0472">Membrane</keyword>
<feature type="transmembrane region" description="Helical" evidence="8">
    <location>
        <begin position="86"/>
        <end position="109"/>
    </location>
</feature>
<evidence type="ECO:0000256" key="1">
    <source>
        <dbReference type="ARBA" id="ARBA00004141"/>
    </source>
</evidence>
<dbReference type="InterPro" id="IPR036259">
    <property type="entry name" value="MFS_trans_sf"/>
</dbReference>